<sequence length="37" mass="4150">MKITQSLLLETSETGLFTLKKLRKNGDLSLRSLLAET</sequence>
<evidence type="ECO:0000313" key="2">
    <source>
        <dbReference type="Proteomes" id="UP000246073"/>
    </source>
</evidence>
<name>A0A2P9HRS9_9HYPH</name>
<proteinExistence type="predicted"/>
<dbReference type="AlphaFoldDB" id="A0A2P9HRS9"/>
<organism evidence="1 2">
    <name type="scientific">Ochrobactrum soli</name>
    <dbReference type="NCBI Taxonomy" id="2448455"/>
    <lineage>
        <taxon>Bacteria</taxon>
        <taxon>Pseudomonadati</taxon>
        <taxon>Pseudomonadota</taxon>
        <taxon>Alphaproteobacteria</taxon>
        <taxon>Hyphomicrobiales</taxon>
        <taxon>Brucellaceae</taxon>
        <taxon>Brucella/Ochrobactrum group</taxon>
        <taxon>Ochrobactrum</taxon>
    </lineage>
</organism>
<accession>A0A2P9HRS9</accession>
<evidence type="ECO:0000313" key="1">
    <source>
        <dbReference type="EMBL" id="SPL66811.1"/>
    </source>
</evidence>
<dbReference type="EMBL" id="OOFM01000005">
    <property type="protein sequence ID" value="SPL66811.1"/>
    <property type="molecule type" value="Genomic_DNA"/>
</dbReference>
<reference evidence="2" key="1">
    <citation type="submission" date="2017-12" db="EMBL/GenBank/DDBJ databases">
        <authorList>
            <person name="Diaz M."/>
        </authorList>
    </citation>
    <scope>NUCLEOTIDE SEQUENCE [LARGE SCALE GENOMIC DNA]</scope>
    <source>
        <strain evidence="2">FI11154</strain>
    </source>
</reference>
<gene>
    <name evidence="1" type="ORF">OHAE_2678</name>
</gene>
<protein>
    <submittedName>
        <fullName evidence="1">Uncharacterized protein</fullName>
    </submittedName>
</protein>
<dbReference type="Proteomes" id="UP000246073">
    <property type="component" value="Unassembled WGS sequence"/>
</dbReference>